<dbReference type="Pfam" id="PF01928">
    <property type="entry name" value="CYTH"/>
    <property type="match status" value="1"/>
</dbReference>
<evidence type="ECO:0000313" key="3">
    <source>
        <dbReference type="Proteomes" id="UP001229421"/>
    </source>
</evidence>
<dbReference type="PANTHER" id="PTHR34948:SF2">
    <property type="entry name" value="TRIPHOSPHATE TUNNEL METALLOENZYME 3"/>
    <property type="match status" value="1"/>
</dbReference>
<dbReference type="PROSITE" id="PS51707">
    <property type="entry name" value="CYTH"/>
    <property type="match status" value="1"/>
</dbReference>
<dbReference type="AlphaFoldDB" id="A0AAD8K9C5"/>
<reference evidence="2" key="1">
    <citation type="journal article" date="2023" name="bioRxiv">
        <title>Improved chromosome-level genome assembly for marigold (Tagetes erecta).</title>
        <authorList>
            <person name="Jiang F."/>
            <person name="Yuan L."/>
            <person name="Wang S."/>
            <person name="Wang H."/>
            <person name="Xu D."/>
            <person name="Wang A."/>
            <person name="Fan W."/>
        </authorList>
    </citation>
    <scope>NUCLEOTIDE SEQUENCE</scope>
    <source>
        <strain evidence="2">WSJ</strain>
        <tissue evidence="2">Leaf</tissue>
    </source>
</reference>
<dbReference type="CDD" id="cd07374">
    <property type="entry name" value="CYTH-like_Pase"/>
    <property type="match status" value="1"/>
</dbReference>
<dbReference type="GO" id="GO:0016462">
    <property type="term" value="F:pyrophosphatase activity"/>
    <property type="evidence" value="ECO:0007669"/>
    <property type="project" value="UniProtKB-ARBA"/>
</dbReference>
<sequence>MEVEVKLRLPNSQTHKTLISLLSPFHITTHNQHNNFFDGLAGELSSRRAVLRIRFYNDQVTKCVISLKAKAVLENGVSRVEEDEEQIDPAIGEECLANPNRLVSLMESSRIMKRVKDEFFGGKNENKNDNDGGLGFVCLGGFKNLRNVYEWKGLVIELDETSYEFGTLYEIECESSEPEKAKGLIEEFLKENEVSYSYSVASKFAIFRAGKLPYPWLVLANEGHGLQLAIRQGPFILA</sequence>
<accession>A0AAD8K9C5</accession>
<dbReference type="InterPro" id="IPR033469">
    <property type="entry name" value="CYTH-like_dom_sf"/>
</dbReference>
<dbReference type="Gene3D" id="2.40.320.10">
    <property type="entry name" value="Hypothetical Protein Pfu-838710-001"/>
    <property type="match status" value="1"/>
</dbReference>
<dbReference type="EMBL" id="JAUHHV010000007">
    <property type="protein sequence ID" value="KAK1418453.1"/>
    <property type="molecule type" value="Genomic_DNA"/>
</dbReference>
<dbReference type="Proteomes" id="UP001229421">
    <property type="component" value="Unassembled WGS sequence"/>
</dbReference>
<dbReference type="PANTHER" id="PTHR34948">
    <property type="entry name" value="OS08G0299200 PROTEIN"/>
    <property type="match status" value="1"/>
</dbReference>
<keyword evidence="3" id="KW-1185">Reference proteome</keyword>
<evidence type="ECO:0000259" key="1">
    <source>
        <dbReference type="PROSITE" id="PS51707"/>
    </source>
</evidence>
<gene>
    <name evidence="2" type="ORF">QVD17_27598</name>
</gene>
<dbReference type="SUPFAM" id="SSF55154">
    <property type="entry name" value="CYTH-like phosphatases"/>
    <property type="match status" value="1"/>
</dbReference>
<name>A0AAD8K9C5_TARER</name>
<proteinExistence type="predicted"/>
<dbReference type="SMART" id="SM01118">
    <property type="entry name" value="CYTH"/>
    <property type="match status" value="1"/>
</dbReference>
<evidence type="ECO:0000313" key="2">
    <source>
        <dbReference type="EMBL" id="KAK1418453.1"/>
    </source>
</evidence>
<organism evidence="2 3">
    <name type="scientific">Tagetes erecta</name>
    <name type="common">African marigold</name>
    <dbReference type="NCBI Taxonomy" id="13708"/>
    <lineage>
        <taxon>Eukaryota</taxon>
        <taxon>Viridiplantae</taxon>
        <taxon>Streptophyta</taxon>
        <taxon>Embryophyta</taxon>
        <taxon>Tracheophyta</taxon>
        <taxon>Spermatophyta</taxon>
        <taxon>Magnoliopsida</taxon>
        <taxon>eudicotyledons</taxon>
        <taxon>Gunneridae</taxon>
        <taxon>Pentapetalae</taxon>
        <taxon>asterids</taxon>
        <taxon>campanulids</taxon>
        <taxon>Asterales</taxon>
        <taxon>Asteraceae</taxon>
        <taxon>Asteroideae</taxon>
        <taxon>Heliantheae alliance</taxon>
        <taxon>Tageteae</taxon>
        <taxon>Tagetes</taxon>
    </lineage>
</organism>
<dbReference type="InterPro" id="IPR023577">
    <property type="entry name" value="CYTH_domain"/>
</dbReference>
<protein>
    <recommendedName>
        <fullName evidence="1">CYTH domain-containing protein</fullName>
    </recommendedName>
</protein>
<feature type="domain" description="CYTH" evidence="1">
    <location>
        <begin position="1"/>
        <end position="211"/>
    </location>
</feature>
<comment type="caution">
    <text evidence="2">The sequence shown here is derived from an EMBL/GenBank/DDBJ whole genome shotgun (WGS) entry which is preliminary data.</text>
</comment>